<evidence type="ECO:0000256" key="10">
    <source>
        <dbReference type="SAM" id="MobiDB-lite"/>
    </source>
</evidence>
<dbReference type="GO" id="GO:0030253">
    <property type="term" value="P:protein secretion by the type I secretion system"/>
    <property type="evidence" value="ECO:0007669"/>
    <property type="project" value="InterPro"/>
</dbReference>
<keyword evidence="4" id="KW-1003">Cell membrane</keyword>
<dbReference type="FunFam" id="3.40.50.300:FF:000299">
    <property type="entry name" value="ABC transporter ATP-binding protein/permease"/>
    <property type="match status" value="1"/>
</dbReference>
<evidence type="ECO:0000256" key="2">
    <source>
        <dbReference type="ARBA" id="ARBA00006025"/>
    </source>
</evidence>
<evidence type="ECO:0000256" key="4">
    <source>
        <dbReference type="ARBA" id="ARBA00022475"/>
    </source>
</evidence>
<dbReference type="PROSITE" id="PS00211">
    <property type="entry name" value="ABC_TRANSPORTER_1"/>
    <property type="match status" value="1"/>
</dbReference>
<protein>
    <submittedName>
        <fullName evidence="15">Toxin RTX-I translocation ATP-binding protein</fullName>
    </submittedName>
</protein>
<dbReference type="GO" id="GO:0008233">
    <property type="term" value="F:peptidase activity"/>
    <property type="evidence" value="ECO:0007669"/>
    <property type="project" value="InterPro"/>
</dbReference>
<dbReference type="EMBL" id="CACSII010000004">
    <property type="protein sequence ID" value="CAA0095393.1"/>
    <property type="molecule type" value="Genomic_DNA"/>
</dbReference>
<feature type="region of interest" description="Disordered" evidence="10">
    <location>
        <begin position="1"/>
        <end position="38"/>
    </location>
</feature>
<evidence type="ECO:0000259" key="13">
    <source>
        <dbReference type="PROSITE" id="PS50929"/>
    </source>
</evidence>
<dbReference type="Pfam" id="PF03412">
    <property type="entry name" value="Peptidase_C39"/>
    <property type="match status" value="1"/>
</dbReference>
<evidence type="ECO:0000256" key="1">
    <source>
        <dbReference type="ARBA" id="ARBA00004651"/>
    </source>
</evidence>
<evidence type="ECO:0000313" key="16">
    <source>
        <dbReference type="Proteomes" id="UP000434580"/>
    </source>
</evidence>
<evidence type="ECO:0000313" key="15">
    <source>
        <dbReference type="EMBL" id="CAA0095393.1"/>
    </source>
</evidence>
<keyword evidence="9 11" id="KW-0472">Membrane</keyword>
<dbReference type="GO" id="GO:0005886">
    <property type="term" value="C:plasma membrane"/>
    <property type="evidence" value="ECO:0007669"/>
    <property type="project" value="UniProtKB-SubCell"/>
</dbReference>
<feature type="compositionally biased region" description="Low complexity" evidence="10">
    <location>
        <begin position="17"/>
        <end position="31"/>
    </location>
</feature>
<evidence type="ECO:0000256" key="11">
    <source>
        <dbReference type="SAM" id="Phobius"/>
    </source>
</evidence>
<evidence type="ECO:0000256" key="9">
    <source>
        <dbReference type="ARBA" id="ARBA00023136"/>
    </source>
</evidence>
<reference evidence="15 16" key="1">
    <citation type="submission" date="2019-11" db="EMBL/GenBank/DDBJ databases">
        <authorList>
            <person name="Holert J."/>
        </authorList>
    </citation>
    <scope>NUCLEOTIDE SEQUENCE [LARGE SCALE GENOMIC DNA]</scope>
    <source>
        <strain evidence="15">BC5_2</strain>
    </source>
</reference>
<dbReference type="GO" id="GO:0016887">
    <property type="term" value="F:ATP hydrolysis activity"/>
    <property type="evidence" value="ECO:0007669"/>
    <property type="project" value="InterPro"/>
</dbReference>
<dbReference type="GO" id="GO:0140359">
    <property type="term" value="F:ABC-type transporter activity"/>
    <property type="evidence" value="ECO:0007669"/>
    <property type="project" value="InterPro"/>
</dbReference>
<dbReference type="CDD" id="cd18588">
    <property type="entry name" value="ABC_6TM_CyaB_HlyB_like"/>
    <property type="match status" value="1"/>
</dbReference>
<evidence type="ECO:0000259" key="14">
    <source>
        <dbReference type="PROSITE" id="PS50990"/>
    </source>
</evidence>
<dbReference type="InterPro" id="IPR010132">
    <property type="entry name" value="ATPase_T1SS_HlyB"/>
</dbReference>
<feature type="transmembrane region" description="Helical" evidence="11">
    <location>
        <begin position="413"/>
        <end position="431"/>
    </location>
</feature>
<organism evidence="15 16">
    <name type="scientific">BD1-7 clade bacterium</name>
    <dbReference type="NCBI Taxonomy" id="2029982"/>
    <lineage>
        <taxon>Bacteria</taxon>
        <taxon>Pseudomonadati</taxon>
        <taxon>Pseudomonadota</taxon>
        <taxon>Gammaproteobacteria</taxon>
        <taxon>Cellvibrionales</taxon>
        <taxon>Spongiibacteraceae</taxon>
        <taxon>BD1-7 clade</taxon>
    </lineage>
</organism>
<dbReference type="InterPro" id="IPR003439">
    <property type="entry name" value="ABC_transporter-like_ATP-bd"/>
</dbReference>
<feature type="transmembrane region" description="Helical" evidence="11">
    <location>
        <begin position="325"/>
        <end position="345"/>
    </location>
</feature>
<dbReference type="PROSITE" id="PS50929">
    <property type="entry name" value="ABC_TM1F"/>
    <property type="match status" value="1"/>
</dbReference>
<dbReference type="Pfam" id="PF00005">
    <property type="entry name" value="ABC_tran"/>
    <property type="match status" value="1"/>
</dbReference>
<feature type="transmembrane region" description="Helical" evidence="11">
    <location>
        <begin position="221"/>
        <end position="245"/>
    </location>
</feature>
<evidence type="ECO:0000256" key="8">
    <source>
        <dbReference type="ARBA" id="ARBA00022989"/>
    </source>
</evidence>
<keyword evidence="6" id="KW-0547">Nucleotide-binding</keyword>
<dbReference type="InterPro" id="IPR027417">
    <property type="entry name" value="P-loop_NTPase"/>
</dbReference>
<dbReference type="Gene3D" id="1.20.1560.10">
    <property type="entry name" value="ABC transporter type 1, transmembrane domain"/>
    <property type="match status" value="1"/>
</dbReference>
<evidence type="ECO:0000256" key="7">
    <source>
        <dbReference type="ARBA" id="ARBA00022840"/>
    </source>
</evidence>
<dbReference type="GO" id="GO:0005524">
    <property type="term" value="F:ATP binding"/>
    <property type="evidence" value="ECO:0007669"/>
    <property type="project" value="UniProtKB-KW"/>
</dbReference>
<dbReference type="GO" id="GO:0006508">
    <property type="term" value="P:proteolysis"/>
    <property type="evidence" value="ECO:0007669"/>
    <property type="project" value="InterPro"/>
</dbReference>
<evidence type="ECO:0000259" key="12">
    <source>
        <dbReference type="PROSITE" id="PS50893"/>
    </source>
</evidence>
<name>A0A5S9NX81_9GAMM</name>
<feature type="compositionally biased region" description="Polar residues" evidence="10">
    <location>
        <begin position="1"/>
        <end position="16"/>
    </location>
</feature>
<evidence type="ECO:0000256" key="5">
    <source>
        <dbReference type="ARBA" id="ARBA00022692"/>
    </source>
</evidence>
<comment type="subcellular location">
    <subcellularLocation>
        <location evidence="1">Cell membrane</location>
        <topology evidence="1">Multi-pass membrane protein</topology>
    </subcellularLocation>
</comment>
<evidence type="ECO:0000256" key="3">
    <source>
        <dbReference type="ARBA" id="ARBA00022448"/>
    </source>
</evidence>
<dbReference type="Gene3D" id="3.90.70.10">
    <property type="entry name" value="Cysteine proteinases"/>
    <property type="match status" value="1"/>
</dbReference>
<dbReference type="InterPro" id="IPR011527">
    <property type="entry name" value="ABC1_TM_dom"/>
</dbReference>
<dbReference type="InterPro" id="IPR003593">
    <property type="entry name" value="AAA+_ATPase"/>
</dbReference>
<proteinExistence type="inferred from homology"/>
<dbReference type="SMART" id="SM00382">
    <property type="entry name" value="AAA"/>
    <property type="match status" value="1"/>
</dbReference>
<feature type="transmembrane region" description="Helical" evidence="11">
    <location>
        <begin position="187"/>
        <end position="209"/>
    </location>
</feature>
<dbReference type="NCBIfam" id="TIGR01846">
    <property type="entry name" value="type_I_sec_HlyB"/>
    <property type="match status" value="1"/>
</dbReference>
<dbReference type="Gene3D" id="3.40.50.300">
    <property type="entry name" value="P-loop containing nucleotide triphosphate hydrolases"/>
    <property type="match status" value="1"/>
</dbReference>
<dbReference type="Proteomes" id="UP000434580">
    <property type="component" value="Unassembled WGS sequence"/>
</dbReference>
<dbReference type="PROSITE" id="PS50893">
    <property type="entry name" value="ABC_TRANSPORTER_2"/>
    <property type="match status" value="1"/>
</dbReference>
<dbReference type="InterPro" id="IPR005074">
    <property type="entry name" value="Peptidase_C39"/>
</dbReference>
<dbReference type="PANTHER" id="PTHR24221:SF647">
    <property type="entry name" value="BLL6336 PROTEIN"/>
    <property type="match status" value="1"/>
</dbReference>
<dbReference type="GO" id="GO:0030256">
    <property type="term" value="C:type I protein secretion system complex"/>
    <property type="evidence" value="ECO:0007669"/>
    <property type="project" value="InterPro"/>
</dbReference>
<dbReference type="FunFam" id="1.20.1560.10:FF:000056">
    <property type="entry name" value="Alpha-hemolysin translocation ATP-binding protein HlyB"/>
    <property type="match status" value="1"/>
</dbReference>
<dbReference type="SUPFAM" id="SSF90123">
    <property type="entry name" value="ABC transporter transmembrane region"/>
    <property type="match status" value="1"/>
</dbReference>
<comment type="similarity">
    <text evidence="2">Belongs to the ABC transporter superfamily. Protein-1 exporter (TC 3.A.1.109) family.</text>
</comment>
<evidence type="ECO:0000256" key="6">
    <source>
        <dbReference type="ARBA" id="ARBA00022741"/>
    </source>
</evidence>
<feature type="domain" description="ABC transmembrane type-1" evidence="13">
    <location>
        <begin position="187"/>
        <end position="466"/>
    </location>
</feature>
<keyword evidence="5 11" id="KW-0812">Transmembrane</keyword>
<keyword evidence="8 11" id="KW-1133">Transmembrane helix</keyword>
<dbReference type="PANTHER" id="PTHR24221">
    <property type="entry name" value="ATP-BINDING CASSETTE SUB-FAMILY B"/>
    <property type="match status" value="1"/>
</dbReference>
<feature type="transmembrane region" description="Helical" evidence="11">
    <location>
        <begin position="294"/>
        <end position="319"/>
    </location>
</feature>
<sequence>MQNVHQSQATPQNGAPTSDAEQQSSQAETQQGYQEPQETDSGMLCFTLMLKFLRLPASAEQLRHNLGKGNAALTEQDMLVMAKRLKVKAHTTAAKTEKLHRYPLPAIACGKDGQFFIVAKATDDKVLIQRPDSATPNELTLEELEQCWNGTLLFMTSRSQIPGTGKGFDITWFIPALMKYRKLLGEVLVAAFIMQLFALVTPLFFQVVIDKVLVHKSLSTLQVMVLGLALISTFDVIVGGIRTYLFSHTANRVDVELGARLFRHLLALPLAYFGSRSVGQSVARIRELENIRQFLTSSSVTLVIDTFFTIIFFIVMYFYSPQLTFIVALSLPLYLIVSMVITPTLRSRLDEKFKRNAENQSFLVESVTGVETLKAMALEPQMQRQWEQNLAGYVTAGFRANMLGNVGGQSIQLINKLTTVAVLFFGANLVIANHLTVGQLVAFNMLAGQVAAPILRLSQLWQDFQQMRISVDRLGDILNTPTEPQYSPDRANPGSVTGRIEFEDIVFRYRPDGPQILKKVNLTIEPGEVIGIVGPSGSGKSTLAKLVQRLYVPETGRVMVDGSDLALVDPAWLRRQIGVVLQENILFNRSVRENIALADPTLSMDQVINAAKLSGAHDFILKLPEGYDTMIEERGANLSGGQRQRIAIARALITNPRILIFDEATSALDAESEEIIQNNLASMAKGRTVMIIAHRLSAICNADRIITVEEGNIIEEGNHQQLLASNGRYAQLWHKQMGAAERASQTAPMSAEEDVIATI</sequence>
<feature type="domain" description="ABC transporter" evidence="12">
    <location>
        <begin position="500"/>
        <end position="735"/>
    </location>
</feature>
<dbReference type="AlphaFoldDB" id="A0A5S9NX81"/>
<feature type="domain" description="Peptidase C39" evidence="14">
    <location>
        <begin position="34"/>
        <end position="155"/>
    </location>
</feature>
<dbReference type="InterPro" id="IPR017871">
    <property type="entry name" value="ABC_transporter-like_CS"/>
</dbReference>
<dbReference type="InterPro" id="IPR039421">
    <property type="entry name" value="Type_1_exporter"/>
</dbReference>
<dbReference type="GO" id="GO:0034040">
    <property type="term" value="F:ATPase-coupled lipid transmembrane transporter activity"/>
    <property type="evidence" value="ECO:0007669"/>
    <property type="project" value="TreeGrafter"/>
</dbReference>
<dbReference type="Pfam" id="PF00664">
    <property type="entry name" value="ABC_membrane"/>
    <property type="match status" value="1"/>
</dbReference>
<gene>
    <name evidence="15" type="primary">apxIB_2</name>
    <name evidence="15" type="ORF">DPBNPPHM_03274</name>
</gene>
<accession>A0A5S9NX81</accession>
<dbReference type="PROSITE" id="PS50990">
    <property type="entry name" value="PEPTIDASE_C39"/>
    <property type="match status" value="1"/>
</dbReference>
<dbReference type="InterPro" id="IPR036640">
    <property type="entry name" value="ABC1_TM_sf"/>
</dbReference>
<keyword evidence="7 15" id="KW-0067">ATP-binding</keyword>
<dbReference type="SUPFAM" id="SSF52540">
    <property type="entry name" value="P-loop containing nucleoside triphosphate hydrolases"/>
    <property type="match status" value="1"/>
</dbReference>
<dbReference type="OrthoDB" id="9806127at2"/>
<keyword evidence="3" id="KW-0813">Transport</keyword>